<comment type="caution">
    <text evidence="4">The sequence shown here is derived from an EMBL/GenBank/DDBJ whole genome shotgun (WGS) entry which is preliminary data.</text>
</comment>
<reference evidence="4 5" key="1">
    <citation type="journal article" date="2019" name="Int. J. Syst. Evol. Microbiol.">
        <title>Bifidobacterium jacchi sp. nov., isolated from the faeces of a baby common marmoset (Callithrix jacchus).</title>
        <authorList>
            <person name="Modesto M."/>
            <person name="Watanabe K."/>
            <person name="Arita M."/>
            <person name="Satti M."/>
            <person name="Oki K."/>
            <person name="Sciavilla P."/>
            <person name="Patavino C."/>
            <person name="Camma C."/>
            <person name="Michelini S."/>
            <person name="Sgorbati B."/>
            <person name="Mattarelli P."/>
        </authorList>
    </citation>
    <scope>NUCLEOTIDE SEQUENCE [LARGE SCALE GENOMIC DNA]</scope>
    <source>
        <strain evidence="4 5">MRM 9.3</strain>
    </source>
</reference>
<keyword evidence="2" id="KW-0472">Membrane</keyword>
<evidence type="ECO:0000256" key="1">
    <source>
        <dbReference type="SAM" id="MobiDB-lite"/>
    </source>
</evidence>
<name>A0A5N5RGM5_9BIFI</name>
<keyword evidence="5" id="KW-1185">Reference proteome</keyword>
<dbReference type="EMBL" id="RQSP01000026">
    <property type="protein sequence ID" value="KAB5606395.1"/>
    <property type="molecule type" value="Genomic_DNA"/>
</dbReference>
<dbReference type="Pfam" id="PF13240">
    <property type="entry name" value="Zn_Ribbon_1"/>
    <property type="match status" value="1"/>
</dbReference>
<feature type="region of interest" description="Disordered" evidence="1">
    <location>
        <begin position="37"/>
        <end position="86"/>
    </location>
</feature>
<feature type="domain" description="Zinc-ribbon" evidence="3">
    <location>
        <begin position="9"/>
        <end position="30"/>
    </location>
</feature>
<evidence type="ECO:0000313" key="5">
    <source>
        <dbReference type="Proteomes" id="UP000326336"/>
    </source>
</evidence>
<evidence type="ECO:0000313" key="4">
    <source>
        <dbReference type="EMBL" id="KAB5606395.1"/>
    </source>
</evidence>
<organism evidence="4 5">
    <name type="scientific">Bifidobacterium jacchi</name>
    <dbReference type="NCBI Taxonomy" id="2490545"/>
    <lineage>
        <taxon>Bacteria</taxon>
        <taxon>Bacillati</taxon>
        <taxon>Actinomycetota</taxon>
        <taxon>Actinomycetes</taxon>
        <taxon>Bifidobacteriales</taxon>
        <taxon>Bifidobacteriaceae</taxon>
        <taxon>Bifidobacterium</taxon>
    </lineage>
</organism>
<evidence type="ECO:0000259" key="3">
    <source>
        <dbReference type="Pfam" id="PF13240"/>
    </source>
</evidence>
<keyword evidence="2" id="KW-0812">Transmembrane</keyword>
<protein>
    <submittedName>
        <fullName evidence="4">Zinc ribbon domain-containing protein</fullName>
    </submittedName>
</protein>
<gene>
    <name evidence="4" type="ORF">EHS19_07580</name>
</gene>
<dbReference type="RefSeq" id="WP_151917158.1">
    <property type="nucleotide sequence ID" value="NZ_RQSP01000026.1"/>
</dbReference>
<feature type="transmembrane region" description="Helical" evidence="2">
    <location>
        <begin position="134"/>
        <end position="152"/>
    </location>
</feature>
<evidence type="ECO:0000256" key="2">
    <source>
        <dbReference type="SAM" id="Phobius"/>
    </source>
</evidence>
<proteinExistence type="predicted"/>
<feature type="compositionally biased region" description="Low complexity" evidence="1">
    <location>
        <begin position="52"/>
        <end position="70"/>
    </location>
</feature>
<accession>A0A5N5RGM5</accession>
<feature type="compositionally biased region" description="Pro residues" evidence="1">
    <location>
        <begin position="37"/>
        <end position="51"/>
    </location>
</feature>
<sequence>MGGGAMRRCVRCGQMVDDHAKFCSGCGAALPALPPQPTMPAPPMPAPPKQPKPASVAVPTSVPAPVSAPASHDDGQTDGTPAPFRPHYSDRDRFDGGSFWWLLLACCIPVVGIVLWLMWRTTKPETAARLRKGTIVGVVLWTVLGINVARMVQRRNEYERFSAWCTSLHYENSYMQKRGVVGRDARGADNCTLKGKNSGGGYAAIEDKAYVRAVRDYIRWMNGVCSSAVPSFIRGDCDHWDENDLFVQADGDILLPGFNFRLVYSDEPNQ</sequence>
<keyword evidence="2" id="KW-1133">Transmembrane helix</keyword>
<dbReference type="OrthoDB" id="90521at2"/>
<dbReference type="Proteomes" id="UP000326336">
    <property type="component" value="Unassembled WGS sequence"/>
</dbReference>
<dbReference type="AlphaFoldDB" id="A0A5N5RGM5"/>
<feature type="transmembrane region" description="Helical" evidence="2">
    <location>
        <begin position="99"/>
        <end position="119"/>
    </location>
</feature>
<dbReference type="InterPro" id="IPR026870">
    <property type="entry name" value="Zinc_ribbon_dom"/>
</dbReference>